<dbReference type="Pfam" id="PF00041">
    <property type="entry name" value="fn3"/>
    <property type="match status" value="1"/>
</dbReference>
<dbReference type="PANTHER" id="PTHR19134:SF539">
    <property type="entry name" value="RECEPTOR-TYPE TYROSINE-PROTEIN PHOSPHATASE C"/>
    <property type="match status" value="1"/>
</dbReference>
<keyword evidence="5 18" id="KW-0812">Transmembrane</keyword>
<dbReference type="OMA" id="IHGYWGP"/>
<keyword evidence="9" id="KW-0904">Protein phosphatase</keyword>
<dbReference type="FunFam" id="3.90.190.10:FF:000033">
    <property type="entry name" value="receptor-type tyrosine-protein phosphatase C isoform X1"/>
    <property type="match status" value="1"/>
</dbReference>
<dbReference type="InterPro" id="IPR050348">
    <property type="entry name" value="Protein-Tyr_Phosphatase"/>
</dbReference>
<dbReference type="InterPro" id="IPR000242">
    <property type="entry name" value="PTP_cat"/>
</dbReference>
<dbReference type="PROSITE" id="PS50055">
    <property type="entry name" value="TYR_PHOSPHATASE_PTP"/>
    <property type="match status" value="2"/>
</dbReference>
<dbReference type="PRINTS" id="PR00700">
    <property type="entry name" value="PRTYPHPHTASE"/>
</dbReference>
<feature type="compositionally biased region" description="Basic and acidic residues" evidence="17">
    <location>
        <begin position="833"/>
        <end position="842"/>
    </location>
</feature>
<dbReference type="Gene3D" id="2.60.40.10">
    <property type="entry name" value="Immunoglobulins"/>
    <property type="match status" value="2"/>
</dbReference>
<feature type="compositionally biased region" description="Polar residues" evidence="17">
    <location>
        <begin position="43"/>
        <end position="62"/>
    </location>
</feature>
<sequence>MFLWLKVLVFALSLVNLGVFGKDTLLMSPTATASSHDLKKPSTHASISPTNSTPAAITPASANTTPVATSTKKCDKITISVKKYMSINNTVIAKVDSGSSNQLDIKCNGSCAYDSKSKHLTGLKECEHYHINITSESCRDKHYIHVPPVGRKLNYAKTESSVSLKWNVPDNFGCSLKYSYQCNDNLISGKISEPTQKWYSLSPNTDYTCKSVIIFNGATVITENVTFKTDYGKPNKPENVQLEVHATNISLTWVEPRNKSNGPIDGYMVEICNWKQQYHCELQNTSLFSHLWFNLNPYTKYCCSVWAYTVGNNKILAGERETKNVTTAPAPPKPVEGLKAHLTENANNAVRIICTKPKEINGPMEHFMLEWDGGSRNGSHCEFEVTDLYYLTRYTFKVTFFNGKFPSEIRSVTVDTRYNSKALIGFLAFLIVVTSLALLIVLYKIYILKREKARNADEDVVLVPRDDERNLKSIEPIPAELLWEEYKRKIADEGRLFLDEFQSIPRVFSKFSIKDARKPYNQNKNRYIDILPYDYNRVALSAIPGELGSDYINASYIDGYKEPRKYIAAQGPKDETTDDFWRMIWEQKATIVVMVTRCEEGNRVKCAKYWPSMEEETASYGDIIVKINECKVCPDYVIQKLHITNRREKTTERDVTHLQFTSWPDHGVPDNPNLLLKLRHRVNALSNFFSGPIVVHCSAGVGRTGTYIGIDAMLEGLESEGRVDVYGYVVKLRRQRCLMVQVEAQYILIHQALVEYLQFGETEVTIAELHRQLNHLKKRYPPSDPSLLEAEFQRLPSYKNWQSQKVGKRDENKQKNRSSTVIPYDYNRVMFKHEDEGNRESETDATGSSDEESDCDDEPNRYINASYIPGYWLHSAIIAAQGPLPETIGDFWSMVFQRKVKVIVMLTELKDDTQELCAQYWEEGQKRYDDFLVELKEVNCCSSYTVRTFQLTHVKRKETHEVFQYQYHKWKAFCPPENPKEIVNMIQNLKHKLPALDPTANAIKFTQNFPVVIHCRDGSEQTGVFCALMHLLESAETEGLIDVFQVVKSLRKARPGMVTSFEDYQFLYDAVASMYPSQNGELQKTQCPEHKVDIQNDIKKDEEAHSVASDLCIPVQETMNNKEMVDDSKPKDGSSQAESSSNGPSNPILTEVA</sequence>
<dbReference type="CTD" id="5788"/>
<feature type="domain" description="Tyrosine specific protein phosphatases" evidence="21">
    <location>
        <begin position="980"/>
        <end position="1065"/>
    </location>
</feature>
<keyword evidence="24" id="KW-1185">Reference proteome</keyword>
<evidence type="ECO:0000256" key="17">
    <source>
        <dbReference type="SAM" id="MobiDB-lite"/>
    </source>
</evidence>
<dbReference type="InterPro" id="IPR003961">
    <property type="entry name" value="FN3_dom"/>
</dbReference>
<evidence type="ECO:0000256" key="19">
    <source>
        <dbReference type="SAM" id="SignalP"/>
    </source>
</evidence>
<dbReference type="SUPFAM" id="SSF52799">
    <property type="entry name" value="(Phosphotyrosine protein) phosphatases II"/>
    <property type="match status" value="2"/>
</dbReference>
<dbReference type="SMART" id="SM00404">
    <property type="entry name" value="PTPc_motif"/>
    <property type="match status" value="2"/>
</dbReference>
<evidence type="ECO:0000259" key="20">
    <source>
        <dbReference type="PROSITE" id="PS50055"/>
    </source>
</evidence>
<comment type="subcellular location">
    <subcellularLocation>
        <location evidence="1">Cell membrane</location>
        <topology evidence="1">Single-pass type I membrane protein</topology>
    </subcellularLocation>
</comment>
<evidence type="ECO:0000259" key="21">
    <source>
        <dbReference type="PROSITE" id="PS50056"/>
    </source>
</evidence>
<dbReference type="Pfam" id="PF00102">
    <property type="entry name" value="Y_phosphatase"/>
    <property type="match status" value="2"/>
</dbReference>
<evidence type="ECO:0000256" key="16">
    <source>
        <dbReference type="ARBA" id="ARBA00078812"/>
    </source>
</evidence>
<dbReference type="RefSeq" id="XP_044288205.1">
    <property type="nucleotide sequence ID" value="XM_044432270.1"/>
</dbReference>
<evidence type="ECO:0000256" key="15">
    <source>
        <dbReference type="ARBA" id="ARBA00073601"/>
    </source>
</evidence>
<keyword evidence="8" id="KW-0378">Hydrolase</keyword>
<keyword evidence="11 18" id="KW-0472">Membrane</keyword>
<evidence type="ECO:0000256" key="12">
    <source>
        <dbReference type="ARBA" id="ARBA00023180"/>
    </source>
</evidence>
<proteinExistence type="inferred from homology"/>
<dbReference type="PROSITE" id="PS00383">
    <property type="entry name" value="TYR_PHOSPHATASE_1"/>
    <property type="match status" value="1"/>
</dbReference>
<feature type="chain" id="PRO_5034125583" description="Receptor-type tyrosine-protein phosphatase C" evidence="19">
    <location>
        <begin position="22"/>
        <end position="1153"/>
    </location>
</feature>
<evidence type="ECO:0000256" key="7">
    <source>
        <dbReference type="ARBA" id="ARBA00022737"/>
    </source>
</evidence>
<name>A0A8D2J550_VARKO</name>
<dbReference type="CDD" id="cd14557">
    <property type="entry name" value="R-PTPc-C-1"/>
    <property type="match status" value="1"/>
</dbReference>
<dbReference type="InterPro" id="IPR013783">
    <property type="entry name" value="Ig-like_fold"/>
</dbReference>
<dbReference type="Proteomes" id="UP000694545">
    <property type="component" value="Unplaced"/>
</dbReference>
<dbReference type="CDD" id="cd14558">
    <property type="entry name" value="R-PTP-C-2"/>
    <property type="match status" value="1"/>
</dbReference>
<evidence type="ECO:0000256" key="1">
    <source>
        <dbReference type="ARBA" id="ARBA00004251"/>
    </source>
</evidence>
<feature type="region of interest" description="Disordered" evidence="17">
    <location>
        <begin position="33"/>
        <end position="62"/>
    </location>
</feature>
<evidence type="ECO:0000313" key="24">
    <source>
        <dbReference type="Proteomes" id="UP000694545"/>
    </source>
</evidence>
<feature type="region of interest" description="Disordered" evidence="17">
    <location>
        <begin position="1116"/>
        <end position="1153"/>
    </location>
</feature>
<dbReference type="PROSITE" id="PS50853">
    <property type="entry name" value="FN3"/>
    <property type="match status" value="1"/>
</dbReference>
<dbReference type="SUPFAM" id="SSF49265">
    <property type="entry name" value="Fibronectin type III"/>
    <property type="match status" value="2"/>
</dbReference>
<dbReference type="GO" id="GO:0005886">
    <property type="term" value="C:plasma membrane"/>
    <property type="evidence" value="ECO:0007669"/>
    <property type="project" value="UniProtKB-SubCell"/>
</dbReference>
<gene>
    <name evidence="23" type="primary">PTPRC</name>
</gene>
<keyword evidence="3" id="KW-1003">Cell membrane</keyword>
<dbReference type="SMART" id="SM00060">
    <property type="entry name" value="FN3"/>
    <property type="match status" value="2"/>
</dbReference>
<evidence type="ECO:0000256" key="9">
    <source>
        <dbReference type="ARBA" id="ARBA00022912"/>
    </source>
</evidence>
<reference evidence="23" key="2">
    <citation type="submission" date="2025-09" db="UniProtKB">
        <authorList>
            <consortium name="Ensembl"/>
        </authorList>
    </citation>
    <scope>IDENTIFICATION</scope>
</reference>
<keyword evidence="12" id="KW-0325">Glycoprotein</keyword>
<dbReference type="SMART" id="SM00194">
    <property type="entry name" value="PTPc"/>
    <property type="match status" value="2"/>
</dbReference>
<evidence type="ECO:0000256" key="2">
    <source>
        <dbReference type="ARBA" id="ARBA00013064"/>
    </source>
</evidence>
<reference evidence="23" key="1">
    <citation type="submission" date="2025-08" db="UniProtKB">
        <authorList>
            <consortium name="Ensembl"/>
        </authorList>
    </citation>
    <scope>IDENTIFICATION</scope>
</reference>
<evidence type="ECO:0000256" key="3">
    <source>
        <dbReference type="ARBA" id="ARBA00022475"/>
    </source>
</evidence>
<evidence type="ECO:0000256" key="8">
    <source>
        <dbReference type="ARBA" id="ARBA00022801"/>
    </source>
</evidence>
<dbReference type="PROSITE" id="PS50056">
    <property type="entry name" value="TYR_PHOSPHATASE_2"/>
    <property type="match status" value="2"/>
</dbReference>
<evidence type="ECO:0000256" key="10">
    <source>
        <dbReference type="ARBA" id="ARBA00022989"/>
    </source>
</evidence>
<keyword evidence="7" id="KW-0677">Repeat</keyword>
<feature type="domain" description="Tyrosine-protein phosphatase" evidence="20">
    <location>
        <begin position="497"/>
        <end position="756"/>
    </location>
</feature>
<accession>A0A8D2J550</accession>
<dbReference type="GeneID" id="123024508"/>
<feature type="compositionally biased region" description="Polar residues" evidence="17">
    <location>
        <begin position="1133"/>
        <end position="1153"/>
    </location>
</feature>
<dbReference type="PANTHER" id="PTHR19134">
    <property type="entry name" value="RECEPTOR-TYPE TYROSINE-PROTEIN PHOSPHATASE"/>
    <property type="match status" value="1"/>
</dbReference>
<evidence type="ECO:0000256" key="11">
    <source>
        <dbReference type="ARBA" id="ARBA00023136"/>
    </source>
</evidence>
<evidence type="ECO:0000256" key="4">
    <source>
        <dbReference type="ARBA" id="ARBA00022553"/>
    </source>
</evidence>
<feature type="signal peptide" evidence="19">
    <location>
        <begin position="1"/>
        <end position="21"/>
    </location>
</feature>
<dbReference type="FunFam" id="3.90.190.10:FF:000042">
    <property type="entry name" value="receptor-type tyrosine-protein phosphatase C isoform X1"/>
    <property type="match status" value="1"/>
</dbReference>
<organism evidence="23 24">
    <name type="scientific">Varanus komodoensis</name>
    <name type="common">Komodo dragon</name>
    <dbReference type="NCBI Taxonomy" id="61221"/>
    <lineage>
        <taxon>Eukaryota</taxon>
        <taxon>Metazoa</taxon>
        <taxon>Chordata</taxon>
        <taxon>Craniata</taxon>
        <taxon>Vertebrata</taxon>
        <taxon>Euteleostomi</taxon>
        <taxon>Lepidosauria</taxon>
        <taxon>Squamata</taxon>
        <taxon>Bifurcata</taxon>
        <taxon>Unidentata</taxon>
        <taxon>Episquamata</taxon>
        <taxon>Toxicofera</taxon>
        <taxon>Anguimorpha</taxon>
        <taxon>Paleoanguimorpha</taxon>
        <taxon>Varanoidea</taxon>
        <taxon>Varanidae</taxon>
        <taxon>Varanus</taxon>
    </lineage>
</organism>
<evidence type="ECO:0000256" key="5">
    <source>
        <dbReference type="ARBA" id="ARBA00022692"/>
    </source>
</evidence>
<dbReference type="EC" id="3.1.3.48" evidence="2"/>
<evidence type="ECO:0000256" key="6">
    <source>
        <dbReference type="ARBA" id="ARBA00022729"/>
    </source>
</evidence>
<feature type="domain" description="Tyrosine specific protein phosphatases" evidence="21">
    <location>
        <begin position="672"/>
        <end position="747"/>
    </location>
</feature>
<feature type="transmembrane region" description="Helical" evidence="18">
    <location>
        <begin position="423"/>
        <end position="446"/>
    </location>
</feature>
<keyword evidence="6 19" id="KW-0732">Signal</keyword>
<evidence type="ECO:0000256" key="13">
    <source>
        <dbReference type="ARBA" id="ARBA00051722"/>
    </source>
</evidence>
<feature type="domain" description="Tyrosine-protein phosphatase" evidence="20">
    <location>
        <begin position="788"/>
        <end position="1074"/>
    </location>
</feature>
<dbReference type="CDD" id="cd00063">
    <property type="entry name" value="FN3"/>
    <property type="match status" value="2"/>
</dbReference>
<comment type="catalytic activity">
    <reaction evidence="13">
        <text>O-phospho-L-tyrosyl-[protein] + H2O = L-tyrosyl-[protein] + phosphate</text>
        <dbReference type="Rhea" id="RHEA:10684"/>
        <dbReference type="Rhea" id="RHEA-COMP:10136"/>
        <dbReference type="Rhea" id="RHEA-COMP:20101"/>
        <dbReference type="ChEBI" id="CHEBI:15377"/>
        <dbReference type="ChEBI" id="CHEBI:43474"/>
        <dbReference type="ChEBI" id="CHEBI:46858"/>
        <dbReference type="ChEBI" id="CHEBI:61978"/>
        <dbReference type="EC" id="3.1.3.48"/>
    </reaction>
</comment>
<keyword evidence="10 18" id="KW-1133">Transmembrane helix</keyword>
<dbReference type="Gene3D" id="3.90.190.10">
    <property type="entry name" value="Protein tyrosine phosphatase superfamily"/>
    <property type="match status" value="2"/>
</dbReference>
<evidence type="ECO:0000256" key="18">
    <source>
        <dbReference type="SAM" id="Phobius"/>
    </source>
</evidence>
<dbReference type="InterPro" id="IPR036116">
    <property type="entry name" value="FN3_sf"/>
</dbReference>
<dbReference type="Ensembl" id="ENSVKKT00000007042.1">
    <property type="protein sequence ID" value="ENSVKKP00000006862.1"/>
    <property type="gene ID" value="ENSVKKG00000004963.1"/>
</dbReference>
<dbReference type="AlphaFoldDB" id="A0A8D2J550"/>
<evidence type="ECO:0000256" key="14">
    <source>
        <dbReference type="ARBA" id="ARBA00061377"/>
    </source>
</evidence>
<feature type="region of interest" description="Disordered" evidence="17">
    <location>
        <begin position="833"/>
        <end position="858"/>
    </location>
</feature>
<protein>
    <recommendedName>
        <fullName evidence="15">Receptor-type tyrosine-protein phosphatase C</fullName>
        <ecNumber evidence="2">3.1.3.48</ecNumber>
    </recommendedName>
    <alternativeName>
        <fullName evidence="16">Leukocyte common antigen</fullName>
    </alternativeName>
</protein>
<comment type="similarity">
    <text evidence="14">Belongs to the protein-tyrosine phosphatase family. Receptor class 1/6 subfamily.</text>
</comment>
<evidence type="ECO:0000313" key="23">
    <source>
        <dbReference type="Ensembl" id="ENSVKKP00000006862.1"/>
    </source>
</evidence>
<dbReference type="InterPro" id="IPR029021">
    <property type="entry name" value="Prot-tyrosine_phosphatase-like"/>
</dbReference>
<dbReference type="GO" id="GO:0004725">
    <property type="term" value="F:protein tyrosine phosphatase activity"/>
    <property type="evidence" value="ECO:0007669"/>
    <property type="project" value="UniProtKB-EC"/>
</dbReference>
<feature type="domain" description="Fibronectin type-III" evidence="22">
    <location>
        <begin position="236"/>
        <end position="330"/>
    </location>
</feature>
<dbReference type="InterPro" id="IPR003595">
    <property type="entry name" value="Tyr_Pase_cat"/>
</dbReference>
<keyword evidence="4" id="KW-0597">Phosphoprotein</keyword>
<dbReference type="InterPro" id="IPR016130">
    <property type="entry name" value="Tyr_Pase_AS"/>
</dbReference>
<feature type="compositionally biased region" description="Basic and acidic residues" evidence="17">
    <location>
        <begin position="1123"/>
        <end position="1132"/>
    </location>
</feature>
<dbReference type="InterPro" id="IPR000387">
    <property type="entry name" value="Tyr_Pase_dom"/>
</dbReference>
<evidence type="ECO:0000259" key="22">
    <source>
        <dbReference type="PROSITE" id="PS50853"/>
    </source>
</evidence>